<protein>
    <recommendedName>
        <fullName evidence="6">2-methoxy-6-polyprenyl-1,4-benzoquinol methylase, mitochondrial</fullName>
        <ecNumber evidence="6">2.1.1.201</ecNumber>
    </recommendedName>
    <alternativeName>
        <fullName evidence="6">Ubiquinone biosynthesis methyltransferase COQ5</fullName>
    </alternativeName>
</protein>
<keyword evidence="6" id="KW-0999">Mitochondrion inner membrane</keyword>
<feature type="region of interest" description="Disordered" evidence="7">
    <location>
        <begin position="36"/>
        <end position="61"/>
    </location>
</feature>
<dbReference type="PANTHER" id="PTHR43591">
    <property type="entry name" value="METHYLTRANSFERASE"/>
    <property type="match status" value="1"/>
</dbReference>
<dbReference type="Proteomes" id="UP000245609">
    <property type="component" value="Unassembled WGS sequence"/>
</dbReference>
<reference evidence="8 9" key="1">
    <citation type="journal article" date="2018" name="MBio">
        <title>Comparative Genomics Reveals the Core Gene Toolbox for the Fungus-Insect Symbiosis.</title>
        <authorList>
            <person name="Wang Y."/>
            <person name="Stata M."/>
            <person name="Wang W."/>
            <person name="Stajich J.E."/>
            <person name="White M.M."/>
            <person name="Moncalvo J.M."/>
        </authorList>
    </citation>
    <scope>NUCLEOTIDE SEQUENCE [LARGE SCALE GENOMIC DNA]</scope>
    <source>
        <strain evidence="8 9">SC-DP-2</strain>
    </source>
</reference>
<dbReference type="GO" id="GO:0008425">
    <property type="term" value="F:2-methoxy-6-polyprenyl-1,4-benzoquinol methyltransferase activity"/>
    <property type="evidence" value="ECO:0007669"/>
    <property type="project" value="UniProtKB-UniRule"/>
</dbReference>
<comment type="caution">
    <text evidence="6">Lacks conserved residue(s) required for the propagation of feature annotation.</text>
</comment>
<evidence type="ECO:0000256" key="3">
    <source>
        <dbReference type="ARBA" id="ARBA00022688"/>
    </source>
</evidence>
<evidence type="ECO:0000313" key="9">
    <source>
        <dbReference type="Proteomes" id="UP000245609"/>
    </source>
</evidence>
<keyword evidence="1 6" id="KW-0489">Methyltransferase</keyword>
<dbReference type="UniPathway" id="UPA00232"/>
<evidence type="ECO:0000313" key="8">
    <source>
        <dbReference type="EMBL" id="PVV04315.1"/>
    </source>
</evidence>
<dbReference type="NCBIfam" id="TIGR01934">
    <property type="entry name" value="MenG_MenH_UbiE"/>
    <property type="match status" value="1"/>
</dbReference>
<accession>A0A2T9ZI96</accession>
<evidence type="ECO:0000256" key="7">
    <source>
        <dbReference type="SAM" id="MobiDB-lite"/>
    </source>
</evidence>
<dbReference type="EMBL" id="MBFS01000138">
    <property type="protein sequence ID" value="PVV04315.1"/>
    <property type="molecule type" value="Genomic_DNA"/>
</dbReference>
<dbReference type="PANTHER" id="PTHR43591:SF24">
    <property type="entry name" value="2-METHOXY-6-POLYPRENYL-1,4-BENZOQUINOL METHYLASE, MITOCHONDRIAL"/>
    <property type="match status" value="1"/>
</dbReference>
<name>A0A2T9ZI96_9FUNG</name>
<gene>
    <name evidence="6" type="primary">COQ5</name>
    <name evidence="8" type="ORF">BB560_001187</name>
</gene>
<feature type="compositionally biased region" description="Polar residues" evidence="7">
    <location>
        <begin position="36"/>
        <end position="57"/>
    </location>
</feature>
<dbReference type="PROSITE" id="PS01183">
    <property type="entry name" value="UBIE_1"/>
    <property type="match status" value="1"/>
</dbReference>
<comment type="caution">
    <text evidence="8">The sequence shown here is derived from an EMBL/GenBank/DDBJ whole genome shotgun (WGS) entry which is preliminary data.</text>
</comment>
<feature type="binding site" evidence="6">
    <location>
        <position position="148"/>
    </location>
    <ligand>
        <name>S-adenosyl-L-methionine</name>
        <dbReference type="ChEBI" id="CHEBI:59789"/>
    </ligand>
</feature>
<dbReference type="FunFam" id="3.40.50.150:FF:000064">
    <property type="entry name" value="2-methoxy-6-polyprenyl-1,4-benzoquinol methylase, mitochondrial"/>
    <property type="match status" value="1"/>
</dbReference>
<comment type="pathway">
    <text evidence="6">Cofactor biosynthesis; ubiquinone biosynthesis.</text>
</comment>
<keyword evidence="6" id="KW-0472">Membrane</keyword>
<dbReference type="SUPFAM" id="SSF53335">
    <property type="entry name" value="S-adenosyl-L-methionine-dependent methyltransferases"/>
    <property type="match status" value="1"/>
</dbReference>
<dbReference type="STRING" id="133381.A0A2T9ZI96"/>
<dbReference type="PROSITE" id="PS01184">
    <property type="entry name" value="UBIE_2"/>
    <property type="match status" value="1"/>
</dbReference>
<dbReference type="PROSITE" id="PS51608">
    <property type="entry name" value="SAM_MT_UBIE"/>
    <property type="match status" value="1"/>
</dbReference>
<comment type="similarity">
    <text evidence="6">Belongs to the class I-like SAM-binding methyltransferase superfamily. MenG/UbiE family.</text>
</comment>
<comment type="subunit">
    <text evidence="5">Component of a multi-subunit COQ enzyme complex, composed of at least COQ3, COQ4, COQ5, COQ6, COQ7 and COQ9. Interacts with PYURF; the interaction is direct, stabilizes COQ5 protein and associates PYURF with COQ enzyme complex.</text>
</comment>
<comment type="catalytic activity">
    <reaction evidence="6">
        <text>a 2-methoxy-6-(all-trans-polyprenyl)benzene-1,4-diol + S-adenosyl-L-methionine = a 5-methoxy-2-methyl-3-(all-trans-polyprenyl)benzene-1,4-diol + S-adenosyl-L-homocysteine + H(+)</text>
        <dbReference type="Rhea" id="RHEA:28286"/>
        <dbReference type="Rhea" id="RHEA-COMP:10858"/>
        <dbReference type="Rhea" id="RHEA-COMP:10859"/>
        <dbReference type="ChEBI" id="CHEBI:15378"/>
        <dbReference type="ChEBI" id="CHEBI:57856"/>
        <dbReference type="ChEBI" id="CHEBI:59789"/>
        <dbReference type="ChEBI" id="CHEBI:84166"/>
        <dbReference type="ChEBI" id="CHEBI:84167"/>
        <dbReference type="EC" id="2.1.1.201"/>
    </reaction>
</comment>
<comment type="subcellular location">
    <subcellularLocation>
        <location evidence="6">Mitochondrion inner membrane</location>
        <topology evidence="6">Peripheral membrane protein</topology>
        <orientation evidence="6">Matrix side</orientation>
    </subcellularLocation>
</comment>
<keyword evidence="2 6" id="KW-0808">Transferase</keyword>
<keyword evidence="3 6" id="KW-0831">Ubiquinone biosynthesis</keyword>
<feature type="binding site" evidence="6">
    <location>
        <position position="122"/>
    </location>
    <ligand>
        <name>S-adenosyl-L-methionine</name>
        <dbReference type="ChEBI" id="CHEBI:59789"/>
    </ligand>
</feature>
<sequence length="309" mass="34716">MLRSISSFRRTITQSTSLLPVLSKCSQQLRAYTSVNSSAKQEDSQQGSSSNEQTNYTHFGFHDVPENKKESLVGNVFSSVAGKYDIMNDAMSMGIHRLWKDHFIRQMAPLPGTKLLDMAGGSGDIAERFLNYTKTKHNDNTSSVHLVDINPDMLNEGKKRFSTSEFLSAGQIKFDLGNAENLDFIPDNTYDTYSIAFGIRNCTHVDKVVKEAYRVLKPGGRFMCLEFSKVDTPIISEIYDTFSFKVIPEIGQLIANDREAYLYLVESIRKFPSQEQFAEIIRDAGFTTINSGYENLTFGVAAIHSGYKL</sequence>
<feature type="binding site" evidence="6">
    <location>
        <begin position="178"/>
        <end position="179"/>
    </location>
    <ligand>
        <name>S-adenosyl-L-methionine</name>
        <dbReference type="ChEBI" id="CHEBI:59789"/>
    </ligand>
</feature>
<dbReference type="OrthoDB" id="6329284at2759"/>
<dbReference type="Gene3D" id="3.40.50.150">
    <property type="entry name" value="Vaccinia Virus protein VP39"/>
    <property type="match status" value="1"/>
</dbReference>
<dbReference type="Pfam" id="PF01209">
    <property type="entry name" value="Ubie_methyltran"/>
    <property type="match status" value="1"/>
</dbReference>
<dbReference type="CDD" id="cd02440">
    <property type="entry name" value="AdoMet_MTases"/>
    <property type="match status" value="1"/>
</dbReference>
<evidence type="ECO:0000256" key="4">
    <source>
        <dbReference type="ARBA" id="ARBA00022691"/>
    </source>
</evidence>
<dbReference type="InterPro" id="IPR029063">
    <property type="entry name" value="SAM-dependent_MTases_sf"/>
</dbReference>
<keyword evidence="6" id="KW-0496">Mitochondrion</keyword>
<dbReference type="GO" id="GO:0032259">
    <property type="term" value="P:methylation"/>
    <property type="evidence" value="ECO:0007669"/>
    <property type="project" value="UniProtKB-KW"/>
</dbReference>
<evidence type="ECO:0000256" key="6">
    <source>
        <dbReference type="HAMAP-Rule" id="MF_03191"/>
    </source>
</evidence>
<organism evidence="8 9">
    <name type="scientific">Smittium megazygosporum</name>
    <dbReference type="NCBI Taxonomy" id="133381"/>
    <lineage>
        <taxon>Eukaryota</taxon>
        <taxon>Fungi</taxon>
        <taxon>Fungi incertae sedis</taxon>
        <taxon>Zoopagomycota</taxon>
        <taxon>Kickxellomycotina</taxon>
        <taxon>Harpellomycetes</taxon>
        <taxon>Harpellales</taxon>
        <taxon>Legeriomycetaceae</taxon>
        <taxon>Smittium</taxon>
    </lineage>
</organism>
<dbReference type="InterPro" id="IPR023576">
    <property type="entry name" value="UbiE/COQ5_MeTrFase_CS"/>
</dbReference>
<comment type="function">
    <text evidence="6">Methyltransferase required for the conversion of 2-polyprenyl-6-methoxy-1,4-benzoquinol (DDMQH2) to 2-polyprenyl-3-methyl-6-methoxy-1,4-benzoquinol (DMQH2).</text>
</comment>
<evidence type="ECO:0000256" key="2">
    <source>
        <dbReference type="ARBA" id="ARBA00022679"/>
    </source>
</evidence>
<dbReference type="AlphaFoldDB" id="A0A2T9ZI96"/>
<evidence type="ECO:0000256" key="5">
    <source>
        <dbReference type="ARBA" id="ARBA00046387"/>
    </source>
</evidence>
<keyword evidence="9" id="KW-1185">Reference proteome</keyword>
<keyword evidence="4 6" id="KW-0949">S-adenosyl-L-methionine</keyword>
<dbReference type="EC" id="2.1.1.201" evidence="6"/>
<dbReference type="HAMAP" id="MF_01813">
    <property type="entry name" value="MenG_UbiE_methyltr"/>
    <property type="match status" value="1"/>
</dbReference>
<proteinExistence type="inferred from homology"/>
<evidence type="ECO:0000256" key="1">
    <source>
        <dbReference type="ARBA" id="ARBA00022603"/>
    </source>
</evidence>
<dbReference type="InterPro" id="IPR004033">
    <property type="entry name" value="UbiE/COQ5_MeTrFase"/>
</dbReference>
<dbReference type="GO" id="GO:0031314">
    <property type="term" value="C:extrinsic component of mitochondrial inner membrane"/>
    <property type="evidence" value="ECO:0007669"/>
    <property type="project" value="UniProtKB-UniRule"/>
</dbReference>